<organism evidence="2 3">
    <name type="scientific">Fraxinus pennsylvanica</name>
    <dbReference type="NCBI Taxonomy" id="56036"/>
    <lineage>
        <taxon>Eukaryota</taxon>
        <taxon>Viridiplantae</taxon>
        <taxon>Streptophyta</taxon>
        <taxon>Embryophyta</taxon>
        <taxon>Tracheophyta</taxon>
        <taxon>Spermatophyta</taxon>
        <taxon>Magnoliopsida</taxon>
        <taxon>eudicotyledons</taxon>
        <taxon>Gunneridae</taxon>
        <taxon>Pentapetalae</taxon>
        <taxon>asterids</taxon>
        <taxon>lamiids</taxon>
        <taxon>Lamiales</taxon>
        <taxon>Oleaceae</taxon>
        <taxon>Oleeae</taxon>
        <taxon>Fraxinus</taxon>
    </lineage>
</organism>
<gene>
    <name evidence="2" type="ORF">FPE_LOCUS34722</name>
</gene>
<evidence type="ECO:0000313" key="2">
    <source>
        <dbReference type="EMBL" id="CAI9787292.1"/>
    </source>
</evidence>
<dbReference type="EMBL" id="OU503058">
    <property type="protein sequence ID" value="CAI9787292.1"/>
    <property type="molecule type" value="Genomic_DNA"/>
</dbReference>
<evidence type="ECO:0000256" key="1">
    <source>
        <dbReference type="SAM" id="MobiDB-lite"/>
    </source>
</evidence>
<dbReference type="Proteomes" id="UP000834106">
    <property type="component" value="Chromosome 23"/>
</dbReference>
<protein>
    <submittedName>
        <fullName evidence="2">Uncharacterized protein</fullName>
    </submittedName>
</protein>
<keyword evidence="3" id="KW-1185">Reference proteome</keyword>
<name>A0AAD2AFQ9_9LAMI</name>
<feature type="region of interest" description="Disordered" evidence="1">
    <location>
        <begin position="81"/>
        <end position="103"/>
    </location>
</feature>
<evidence type="ECO:0000313" key="3">
    <source>
        <dbReference type="Proteomes" id="UP000834106"/>
    </source>
</evidence>
<dbReference type="AlphaFoldDB" id="A0AAD2AFQ9"/>
<accession>A0AAD2AFQ9</accession>
<reference evidence="2" key="1">
    <citation type="submission" date="2023-05" db="EMBL/GenBank/DDBJ databases">
        <authorList>
            <person name="Huff M."/>
        </authorList>
    </citation>
    <scope>NUCLEOTIDE SEQUENCE</scope>
</reference>
<sequence length="103" mass="11288">MNPENTLRINGKLILMPKKKAVEVHNIPASSVFLAQSGYLLCIYFLTHMNENARITRIQKEIIGKVSFRLGGTIAIPTADSKQKEMTGPVQSKFCGGRGSGLL</sequence>
<proteinExistence type="predicted"/>